<proteinExistence type="predicted"/>
<dbReference type="Proteomes" id="UP000077177">
    <property type="component" value="Chromosome"/>
</dbReference>
<name>A0A172TX50_9BACT</name>
<sequence length="121" mass="14028">MTVGVELLRLQTYHAHIRSRKTIHEKAFWQDETPNRGLVLISRIDKISEFQDLKISDLKISGQRGFFVSLEPSCWKPILLFFLHFSLLFLVGLERLPGSGIWVWVRVEYGHGTAENGVWYG</sequence>
<dbReference type="KEGG" id="fla:SY85_14825"/>
<reference evidence="1 2" key="2">
    <citation type="journal article" date="2016" name="Int. J. Syst. Evol. Microbiol.">
        <title>Flavisolibacter tropicus sp. nov., isolated from tropical soil.</title>
        <authorList>
            <person name="Lee J.J."/>
            <person name="Kang M.S."/>
            <person name="Kim G.S."/>
            <person name="Lee C.S."/>
            <person name="Lim S."/>
            <person name="Lee J."/>
            <person name="Roh S.H."/>
            <person name="Kang H."/>
            <person name="Ha J.M."/>
            <person name="Bae S."/>
            <person name="Jung H.Y."/>
            <person name="Kim M.K."/>
        </authorList>
    </citation>
    <scope>NUCLEOTIDE SEQUENCE [LARGE SCALE GENOMIC DNA]</scope>
    <source>
        <strain evidence="1 2">LCS9</strain>
    </source>
</reference>
<accession>A0A172TX50</accession>
<dbReference type="AlphaFoldDB" id="A0A172TX50"/>
<keyword evidence="2" id="KW-1185">Reference proteome</keyword>
<evidence type="ECO:0000313" key="2">
    <source>
        <dbReference type="Proteomes" id="UP000077177"/>
    </source>
</evidence>
<reference evidence="2" key="1">
    <citation type="submission" date="2015-01" db="EMBL/GenBank/DDBJ databases">
        <title>Flavisolibacter sp./LCS9/ whole genome sequencing.</title>
        <authorList>
            <person name="Kim M.K."/>
            <person name="Srinivasan S."/>
            <person name="Lee J.-J."/>
        </authorList>
    </citation>
    <scope>NUCLEOTIDE SEQUENCE [LARGE SCALE GENOMIC DNA]</scope>
    <source>
        <strain evidence="2">LCS9</strain>
    </source>
</reference>
<protein>
    <submittedName>
        <fullName evidence="1">Uncharacterized protein</fullName>
    </submittedName>
</protein>
<evidence type="ECO:0000313" key="1">
    <source>
        <dbReference type="EMBL" id="ANE51586.1"/>
    </source>
</evidence>
<dbReference type="EMBL" id="CP011390">
    <property type="protein sequence ID" value="ANE51586.1"/>
    <property type="molecule type" value="Genomic_DNA"/>
</dbReference>
<organism evidence="1 2">
    <name type="scientific">Flavisolibacter tropicus</name>
    <dbReference type="NCBI Taxonomy" id="1492898"/>
    <lineage>
        <taxon>Bacteria</taxon>
        <taxon>Pseudomonadati</taxon>
        <taxon>Bacteroidota</taxon>
        <taxon>Chitinophagia</taxon>
        <taxon>Chitinophagales</taxon>
        <taxon>Chitinophagaceae</taxon>
        <taxon>Flavisolibacter</taxon>
    </lineage>
</organism>
<gene>
    <name evidence="1" type="ORF">SY85_14825</name>
</gene>